<dbReference type="PANTHER" id="PTHR31524">
    <property type="match status" value="1"/>
</dbReference>
<dbReference type="EMBL" id="JAKKPZ010000612">
    <property type="protein sequence ID" value="KAI1693544.1"/>
    <property type="molecule type" value="Genomic_DNA"/>
</dbReference>
<gene>
    <name evidence="2" type="ORF">DdX_20599</name>
</gene>
<comment type="caution">
    <text evidence="2">The sequence shown here is derived from an EMBL/GenBank/DDBJ whole genome shotgun (WGS) entry which is preliminary data.</text>
</comment>
<feature type="region of interest" description="Disordered" evidence="1">
    <location>
        <begin position="296"/>
        <end position="329"/>
    </location>
</feature>
<name>A0AAD4MG10_9BILA</name>
<evidence type="ECO:0000256" key="1">
    <source>
        <dbReference type="SAM" id="MobiDB-lite"/>
    </source>
</evidence>
<feature type="compositionally biased region" description="Basic and acidic residues" evidence="1">
    <location>
        <begin position="1067"/>
        <end position="1076"/>
    </location>
</feature>
<dbReference type="Proteomes" id="UP001201812">
    <property type="component" value="Unassembled WGS sequence"/>
</dbReference>
<sequence>MDLVRDCKYCQEEDNKWKTRAELASVSQAIVSRHVSLYLENNKAVIIKGDKGVVTQEEDSELESLLGSTSCSTPSISPGPAQSKQHPLVEVQKIWVPKGIIRNLKSTYCDYCNSTSHHLNDCWVRKGEGNYFGVADYKQAVEIVNLRCCEICNHLYDTRFKVCKASHLLAGEMGCPECRGLPHAGFSLSPVFSCTFCQKEQEILGNRVELKCSINHAVIAQTKETDWVAKAALVREQTETAEVTENSPDDLSPTYDREFWAKQPNEVDEVNVFEMEDQDTVAFVFEEKPYPKVHVTEEMNERSEAPTNDAPLTSLADTTDQEGPKSDTQDGILRVCGNCMYAYESRMRTCKAHHPREFDVGCPRCNATAKVALDRVAACDSCREFVPLNVVNRKGRRKGVVKKSKPRGPKCRINLLEQTTTLLIFCCLFYLSAGEISSGNPMRCQTTVGRQIFAIPPLVRCPNITFGDEPPEDITFNIFRPNTIEYHAEADVCKWVEHPYQYRTRWWGSHELVKSKSKLIEGRLRECKRMIEEGKCHHGPLHRKGNLWKTGNQIEIDWPWPIFSGGNWVTNSTVNCYRYSSVVIAKFGQVGISTTVGTPDECSFKDGICHLKEGPILLWQSDSAQECPFIPMGTVSGVRWGNVWLSDSGELALSFPANNTFTENCGKNLLLSEQGYAIAKLDTHRRKRDMENITGFVTSNQLAAQLTAISLDHRIALKKSFQDSYGRMCHMLENMNQEFQVGFMARPTMAARTLIPQYNIHARVVGGRYLEAWPCEVLEDGSWGFLNITHPFTDNKCYSKPPVWYRTLDKEQAFGFLEPLTNIIWDSSSIRPCSERESLVYIKDRLLAVDQVTGSTTNVQHLVREFRVNNSLEMPNIPRVLFRNMVITNMTEIASSGQLEALMHALKVESQFHNHGLNEHWNEDTQLFHLFRDSWIGKLWGMDGLQLWVYICCMLYSLEWVFCILKTYLYYHCNQLLSWCLGQVRAPFRQNQGPSTMFQEMIVPERSLPQDSPVRRSFRSRLPWPLSASAPESATHEQSELLPTKPSRTFFNLLKPQSPSSENVTTADRERTETVRLQETAL</sequence>
<feature type="compositionally biased region" description="Polar residues" evidence="1">
    <location>
        <begin position="1053"/>
        <end position="1066"/>
    </location>
</feature>
<organism evidence="2 3">
    <name type="scientific">Ditylenchus destructor</name>
    <dbReference type="NCBI Taxonomy" id="166010"/>
    <lineage>
        <taxon>Eukaryota</taxon>
        <taxon>Metazoa</taxon>
        <taxon>Ecdysozoa</taxon>
        <taxon>Nematoda</taxon>
        <taxon>Chromadorea</taxon>
        <taxon>Rhabditida</taxon>
        <taxon>Tylenchina</taxon>
        <taxon>Tylenchomorpha</taxon>
        <taxon>Sphaerularioidea</taxon>
        <taxon>Anguinidae</taxon>
        <taxon>Anguininae</taxon>
        <taxon>Ditylenchus</taxon>
    </lineage>
</organism>
<accession>A0AAD4MG10</accession>
<feature type="region of interest" description="Disordered" evidence="1">
    <location>
        <begin position="1053"/>
        <end position="1082"/>
    </location>
</feature>
<evidence type="ECO:0000313" key="3">
    <source>
        <dbReference type="Proteomes" id="UP001201812"/>
    </source>
</evidence>
<keyword evidence="3" id="KW-1185">Reference proteome</keyword>
<evidence type="ECO:0000313" key="2">
    <source>
        <dbReference type="EMBL" id="KAI1693544.1"/>
    </source>
</evidence>
<proteinExistence type="predicted"/>
<reference evidence="2" key="1">
    <citation type="submission" date="2022-01" db="EMBL/GenBank/DDBJ databases">
        <title>Genome Sequence Resource for Two Populations of Ditylenchus destructor, the Migratory Endoparasitic Phytonematode.</title>
        <authorList>
            <person name="Zhang H."/>
            <person name="Lin R."/>
            <person name="Xie B."/>
        </authorList>
    </citation>
    <scope>NUCLEOTIDE SEQUENCE</scope>
    <source>
        <strain evidence="2">BazhouSP</strain>
    </source>
</reference>
<dbReference type="AlphaFoldDB" id="A0AAD4MG10"/>
<dbReference type="PANTHER" id="PTHR31524:SF2">
    <property type="entry name" value="PROTEIN CBG10426"/>
    <property type="match status" value="1"/>
</dbReference>
<protein>
    <submittedName>
        <fullName evidence="2">Uncharacterized protein</fullName>
    </submittedName>
</protein>